<dbReference type="GO" id="GO:0048367">
    <property type="term" value="P:shoot system development"/>
    <property type="evidence" value="ECO:0007669"/>
    <property type="project" value="InterPro"/>
</dbReference>
<feature type="region of interest" description="Disordered" evidence="1">
    <location>
        <begin position="1"/>
        <end position="21"/>
    </location>
</feature>
<sequence>MAASKSQSQVRSNSFPSEQHPLIQECNEQLRRLGASGATSSSSLSHKLGGLKDFVAKDAVLHTKECAREIQSIIRRRTEVGLACEIKKYTFSRKVVKRAITNALKNLKGDEIKPSSFPSANDNETMA</sequence>
<dbReference type="OrthoDB" id="1701699at2759"/>
<keyword evidence="3" id="KW-1185">Reference proteome</keyword>
<evidence type="ECO:0000313" key="3">
    <source>
        <dbReference type="Proteomes" id="UP000237105"/>
    </source>
</evidence>
<feature type="compositionally biased region" description="Polar residues" evidence="1">
    <location>
        <begin position="1"/>
        <end position="17"/>
    </location>
</feature>
<dbReference type="PANTHER" id="PTHR33070">
    <property type="entry name" value="OS06G0725500 PROTEIN"/>
    <property type="match status" value="1"/>
</dbReference>
<evidence type="ECO:0000313" key="2">
    <source>
        <dbReference type="EMBL" id="PON43674.1"/>
    </source>
</evidence>
<dbReference type="AlphaFoldDB" id="A0A2P5B4F9"/>
<protein>
    <submittedName>
        <fullName evidence="2">Uncharacterized protein</fullName>
    </submittedName>
</protein>
<proteinExistence type="predicted"/>
<dbReference type="InterPro" id="IPR004320">
    <property type="entry name" value="BPS1_pln"/>
</dbReference>
<dbReference type="PANTHER" id="PTHR33070:SF129">
    <property type="entry name" value="DUF241 DOMAIN PROTEIN"/>
    <property type="match status" value="1"/>
</dbReference>
<reference evidence="3" key="1">
    <citation type="submission" date="2016-06" db="EMBL/GenBank/DDBJ databases">
        <title>Parallel loss of symbiosis genes in relatives of nitrogen-fixing non-legume Parasponia.</title>
        <authorList>
            <person name="Van Velzen R."/>
            <person name="Holmer R."/>
            <person name="Bu F."/>
            <person name="Rutten L."/>
            <person name="Van Zeijl A."/>
            <person name="Liu W."/>
            <person name="Santuari L."/>
            <person name="Cao Q."/>
            <person name="Sharma T."/>
            <person name="Shen D."/>
            <person name="Roswanjaya Y."/>
            <person name="Wardhani T."/>
            <person name="Kalhor M.S."/>
            <person name="Jansen J."/>
            <person name="Van den Hoogen J."/>
            <person name="Gungor B."/>
            <person name="Hartog M."/>
            <person name="Hontelez J."/>
            <person name="Verver J."/>
            <person name="Yang W.-C."/>
            <person name="Schijlen E."/>
            <person name="Repin R."/>
            <person name="Schilthuizen M."/>
            <person name="Schranz E."/>
            <person name="Heidstra R."/>
            <person name="Miyata K."/>
            <person name="Fedorova E."/>
            <person name="Kohlen W."/>
            <person name="Bisseling T."/>
            <person name="Smit S."/>
            <person name="Geurts R."/>
        </authorList>
    </citation>
    <scope>NUCLEOTIDE SEQUENCE [LARGE SCALE GENOMIC DNA]</scope>
    <source>
        <strain evidence="3">cv. WU1-14</strain>
    </source>
</reference>
<comment type="caution">
    <text evidence="2">The sequence shown here is derived from an EMBL/GenBank/DDBJ whole genome shotgun (WGS) entry which is preliminary data.</text>
</comment>
<dbReference type="GO" id="GO:0048364">
    <property type="term" value="P:root development"/>
    <property type="evidence" value="ECO:0007669"/>
    <property type="project" value="InterPro"/>
</dbReference>
<evidence type="ECO:0000256" key="1">
    <source>
        <dbReference type="SAM" id="MobiDB-lite"/>
    </source>
</evidence>
<gene>
    <name evidence="2" type="ORF">PanWU01x14_272100</name>
</gene>
<dbReference type="Pfam" id="PF03087">
    <property type="entry name" value="BPS1"/>
    <property type="match status" value="1"/>
</dbReference>
<organism evidence="2 3">
    <name type="scientific">Parasponia andersonii</name>
    <name type="common">Sponia andersonii</name>
    <dbReference type="NCBI Taxonomy" id="3476"/>
    <lineage>
        <taxon>Eukaryota</taxon>
        <taxon>Viridiplantae</taxon>
        <taxon>Streptophyta</taxon>
        <taxon>Embryophyta</taxon>
        <taxon>Tracheophyta</taxon>
        <taxon>Spermatophyta</taxon>
        <taxon>Magnoliopsida</taxon>
        <taxon>eudicotyledons</taxon>
        <taxon>Gunneridae</taxon>
        <taxon>Pentapetalae</taxon>
        <taxon>rosids</taxon>
        <taxon>fabids</taxon>
        <taxon>Rosales</taxon>
        <taxon>Cannabaceae</taxon>
        <taxon>Parasponia</taxon>
    </lineage>
</organism>
<dbReference type="Proteomes" id="UP000237105">
    <property type="component" value="Unassembled WGS sequence"/>
</dbReference>
<name>A0A2P5B4F9_PARAD</name>
<dbReference type="EMBL" id="JXTB01000366">
    <property type="protein sequence ID" value="PON43674.1"/>
    <property type="molecule type" value="Genomic_DNA"/>
</dbReference>
<accession>A0A2P5B4F9</accession>